<dbReference type="EMBL" id="FORG01000007">
    <property type="protein sequence ID" value="SFJ34540.1"/>
    <property type="molecule type" value="Genomic_DNA"/>
</dbReference>
<name>A0A1I3QL09_9GAMM</name>
<dbReference type="STRING" id="351675.SAMN05421680_107206"/>
<feature type="chain" id="PRO_5011641528" evidence="1">
    <location>
        <begin position="30"/>
        <end position="320"/>
    </location>
</feature>
<dbReference type="Proteomes" id="UP000198919">
    <property type="component" value="Unassembled WGS sequence"/>
</dbReference>
<dbReference type="SMART" id="SM00912">
    <property type="entry name" value="Haemagg_act"/>
    <property type="match status" value="1"/>
</dbReference>
<accession>A0A1I3QL09</accession>
<evidence type="ECO:0000313" key="6">
    <source>
        <dbReference type="Proteomes" id="UP000224607"/>
    </source>
</evidence>
<sequence>MKKIKKTKLLSKTILGCLISFASISSSFANPIIPDDGNTQVNHINNVPVVNIANPDESGRSYNTYKEFNVGSQGVVLNNSLSEVNSQLAGNLDKNANLTKAARIIINDVVGSNQSQILGALEVAGEKASVIISNQNGIIANGARFTNIDSINLHTGINALWFHGTRYEYVTKGKITIGENGLNGDGLERVTLKSRFLDINGKINGNYIFIDTGAHKTDDNKARLAIDTKELGGVYGNSIYIKSRESGFGVNLENIVSTKSLNLFSSGPANLSGLIKSGDGMRIMAPIINEKSNLKLEAGSGSPDIILEEPNLREPAYPWQ</sequence>
<reference evidence="3 6" key="3">
    <citation type="journal article" date="2017" name="Nat. Microbiol.">
        <title>Natural product diversity associated with the nematode symbionts Photorhabdus and Xenorhabdus.</title>
        <authorList>
            <person name="Tobias N.J."/>
            <person name="Wolff H."/>
            <person name="Djahanschiri B."/>
            <person name="Grundmann F."/>
            <person name="Kronenwerth M."/>
            <person name="Shi Y.M."/>
            <person name="Simonyi S."/>
            <person name="Grun P."/>
            <person name="Shapiro-Ilan D."/>
            <person name="Pidot S.J."/>
            <person name="Stinear T.P."/>
            <person name="Ebersberger I."/>
            <person name="Bode H.B."/>
        </authorList>
    </citation>
    <scope>NUCLEOTIDE SEQUENCE [LARGE SCALE GENOMIC DNA]</scope>
    <source>
        <strain evidence="3 6">DSM 17908</strain>
    </source>
</reference>
<dbReference type="NCBIfam" id="TIGR01901">
    <property type="entry name" value="adhes_NPXG"/>
    <property type="match status" value="1"/>
</dbReference>
<gene>
    <name evidence="4" type="ORF">SAMN05421680_107206</name>
    <name evidence="3" type="ORF">Xmau_02101</name>
</gene>
<organism evidence="4 5">
    <name type="scientific">Xenorhabdus mauleonii</name>
    <dbReference type="NCBI Taxonomy" id="351675"/>
    <lineage>
        <taxon>Bacteria</taxon>
        <taxon>Pseudomonadati</taxon>
        <taxon>Pseudomonadota</taxon>
        <taxon>Gammaproteobacteria</taxon>
        <taxon>Enterobacterales</taxon>
        <taxon>Morganellaceae</taxon>
        <taxon>Xenorhabdus</taxon>
    </lineage>
</organism>
<evidence type="ECO:0000313" key="4">
    <source>
        <dbReference type="EMBL" id="SFJ34540.1"/>
    </source>
</evidence>
<proteinExistence type="predicted"/>
<protein>
    <submittedName>
        <fullName evidence="4">Filamentous hemagglutinin</fullName>
    </submittedName>
    <submittedName>
        <fullName evidence="3">Hemagglutinin-related protein</fullName>
    </submittedName>
</protein>
<reference evidence="4" key="2">
    <citation type="submission" date="2016-10" db="EMBL/GenBank/DDBJ databases">
        <authorList>
            <person name="de Groot N.N."/>
        </authorList>
    </citation>
    <scope>NUCLEOTIDE SEQUENCE [LARGE SCALE GENOMIC DNA]</scope>
    <source>
        <strain evidence="4">DSM 17908</strain>
    </source>
</reference>
<dbReference type="OrthoDB" id="2664633at2"/>
<keyword evidence="1" id="KW-0732">Signal</keyword>
<reference evidence="5" key="1">
    <citation type="submission" date="2016-10" db="EMBL/GenBank/DDBJ databases">
        <authorList>
            <person name="Varghese N."/>
            <person name="Submissions S."/>
        </authorList>
    </citation>
    <scope>NUCLEOTIDE SEQUENCE [LARGE SCALE GENOMIC DNA]</scope>
    <source>
        <strain evidence="5">DSM 17908</strain>
    </source>
</reference>
<dbReference type="Gene3D" id="2.160.20.10">
    <property type="entry name" value="Single-stranded right-handed beta-helix, Pectin lyase-like"/>
    <property type="match status" value="1"/>
</dbReference>
<dbReference type="InterPro" id="IPR008638">
    <property type="entry name" value="FhaB/CdiA-like_TPS"/>
</dbReference>
<feature type="domain" description="Filamentous haemagglutinin FhaB/tRNA nuclease CdiA-like TPS" evidence="2">
    <location>
        <begin position="44"/>
        <end position="160"/>
    </location>
</feature>
<evidence type="ECO:0000313" key="5">
    <source>
        <dbReference type="Proteomes" id="UP000198919"/>
    </source>
</evidence>
<dbReference type="InterPro" id="IPR012334">
    <property type="entry name" value="Pectin_lyas_fold"/>
</dbReference>
<dbReference type="Pfam" id="PF05860">
    <property type="entry name" value="TPS"/>
    <property type="match status" value="1"/>
</dbReference>
<feature type="signal peptide" evidence="1">
    <location>
        <begin position="1"/>
        <end position="29"/>
    </location>
</feature>
<dbReference type="EMBL" id="NITY01000007">
    <property type="protein sequence ID" value="PHM39919.1"/>
    <property type="molecule type" value="Genomic_DNA"/>
</dbReference>
<evidence type="ECO:0000259" key="2">
    <source>
        <dbReference type="SMART" id="SM00912"/>
    </source>
</evidence>
<dbReference type="RefSeq" id="WP_092510373.1">
    <property type="nucleotide sequence ID" value="NZ_CAWNQB010000067.1"/>
</dbReference>
<evidence type="ECO:0000256" key="1">
    <source>
        <dbReference type="SAM" id="SignalP"/>
    </source>
</evidence>
<dbReference type="SUPFAM" id="SSF51126">
    <property type="entry name" value="Pectin lyase-like"/>
    <property type="match status" value="1"/>
</dbReference>
<dbReference type="InterPro" id="IPR011050">
    <property type="entry name" value="Pectin_lyase_fold/virulence"/>
</dbReference>
<keyword evidence="6" id="KW-1185">Reference proteome</keyword>
<evidence type="ECO:0000313" key="3">
    <source>
        <dbReference type="EMBL" id="PHM39919.1"/>
    </source>
</evidence>
<dbReference type="Proteomes" id="UP000224607">
    <property type="component" value="Unassembled WGS sequence"/>
</dbReference>
<dbReference type="AlphaFoldDB" id="A0A1I3QL09"/>